<reference evidence="2" key="2">
    <citation type="submission" date="2020-10" db="UniProtKB">
        <authorList>
            <consortium name="WormBaseParasite"/>
        </authorList>
    </citation>
    <scope>IDENTIFICATION</scope>
</reference>
<protein>
    <submittedName>
        <fullName evidence="2">F-box domain-containing protein</fullName>
    </submittedName>
</protein>
<name>A0A7E4VNJ2_PANRE</name>
<evidence type="ECO:0000313" key="2">
    <source>
        <dbReference type="WBParaSite" id="Pan_g23009.t1"/>
    </source>
</evidence>
<reference evidence="1" key="1">
    <citation type="journal article" date="2013" name="Genetics">
        <title>The draft genome and transcriptome of Panagrellus redivivus are shaped by the harsh demands of a free-living lifestyle.</title>
        <authorList>
            <person name="Srinivasan J."/>
            <person name="Dillman A.R."/>
            <person name="Macchietto M.G."/>
            <person name="Heikkinen L."/>
            <person name="Lakso M."/>
            <person name="Fracchia K.M."/>
            <person name="Antoshechkin I."/>
            <person name="Mortazavi A."/>
            <person name="Wong G."/>
            <person name="Sternberg P.W."/>
        </authorList>
    </citation>
    <scope>NUCLEOTIDE SEQUENCE [LARGE SCALE GENOMIC DNA]</scope>
    <source>
        <strain evidence="1">MT8872</strain>
    </source>
</reference>
<organism evidence="1 2">
    <name type="scientific">Panagrellus redivivus</name>
    <name type="common">Microworm</name>
    <dbReference type="NCBI Taxonomy" id="6233"/>
    <lineage>
        <taxon>Eukaryota</taxon>
        <taxon>Metazoa</taxon>
        <taxon>Ecdysozoa</taxon>
        <taxon>Nematoda</taxon>
        <taxon>Chromadorea</taxon>
        <taxon>Rhabditida</taxon>
        <taxon>Tylenchina</taxon>
        <taxon>Panagrolaimomorpha</taxon>
        <taxon>Panagrolaimoidea</taxon>
        <taxon>Panagrolaimidae</taxon>
        <taxon>Panagrellus</taxon>
    </lineage>
</organism>
<dbReference type="WBParaSite" id="Pan_g23009.t1">
    <property type="protein sequence ID" value="Pan_g23009.t1"/>
    <property type="gene ID" value="Pan_g23009"/>
</dbReference>
<proteinExistence type="predicted"/>
<evidence type="ECO:0000313" key="1">
    <source>
        <dbReference type="Proteomes" id="UP000492821"/>
    </source>
</evidence>
<sequence>MTLRGSYTWKHAVELMNISTKIRKVSLCCAMQLEVQDFDVFFEAVVQWLQKKDTVNVPFTLVMDPLAYQKYIYVHCHVKSVLAEWNQSKPYFEAKLSTKTSPTVKQLLDLSLIRFKTRIVNARSNLFGILDQVVVECTILQLGSLQNDLLSKPNMGNQLARIATSIMGDIDVLREKFKGTETIRFKKLPYEFQSRLVDLLPLSDLIAFKFAGKTTANQVHRRGMFSSSVCVVRNGVNYENVKEAYGNNIRYDIVSKSRFFNSDNHYVQNALCLNLDSTEKYDRAVNIICGNYTYICLQGPFTWKHVIRLIHKTEKLHTVYLFSGMQLEVAEFDHFFEAVAKWLDHQKHFVIARTPACRQCKKAQFCMTPVARACAVYCPKPPMQSRRAL</sequence>
<accession>A0A7E4VNJ2</accession>
<keyword evidence="1" id="KW-1185">Reference proteome</keyword>
<dbReference type="Proteomes" id="UP000492821">
    <property type="component" value="Unassembled WGS sequence"/>
</dbReference>
<dbReference type="AlphaFoldDB" id="A0A7E4VNJ2"/>